<organism evidence="2 3">
    <name type="scientific">Candidatus Taylorbacteria bacterium RIFCSPHIGHO2_02_49_25</name>
    <dbReference type="NCBI Taxonomy" id="1802305"/>
    <lineage>
        <taxon>Bacteria</taxon>
        <taxon>Candidatus Tayloriibacteriota</taxon>
    </lineage>
</organism>
<keyword evidence="1" id="KW-1133">Transmembrane helix</keyword>
<feature type="transmembrane region" description="Helical" evidence="1">
    <location>
        <begin position="52"/>
        <end position="72"/>
    </location>
</feature>
<protein>
    <submittedName>
        <fullName evidence="2">Uncharacterized protein</fullName>
    </submittedName>
</protein>
<evidence type="ECO:0000313" key="3">
    <source>
        <dbReference type="Proteomes" id="UP000176493"/>
    </source>
</evidence>
<dbReference type="EMBL" id="MHRJ01000024">
    <property type="protein sequence ID" value="OHA22526.1"/>
    <property type="molecule type" value="Genomic_DNA"/>
</dbReference>
<accession>A0A1G2MF48</accession>
<dbReference type="Proteomes" id="UP000176493">
    <property type="component" value="Unassembled WGS sequence"/>
</dbReference>
<keyword evidence="1" id="KW-0472">Membrane</keyword>
<name>A0A1G2MF48_9BACT</name>
<reference evidence="2 3" key="1">
    <citation type="journal article" date="2016" name="Nat. Commun.">
        <title>Thousands of microbial genomes shed light on interconnected biogeochemical processes in an aquifer system.</title>
        <authorList>
            <person name="Anantharaman K."/>
            <person name="Brown C.T."/>
            <person name="Hug L.A."/>
            <person name="Sharon I."/>
            <person name="Castelle C.J."/>
            <person name="Probst A.J."/>
            <person name="Thomas B.C."/>
            <person name="Singh A."/>
            <person name="Wilkins M.J."/>
            <person name="Karaoz U."/>
            <person name="Brodie E.L."/>
            <person name="Williams K.H."/>
            <person name="Hubbard S.S."/>
            <person name="Banfield J.F."/>
        </authorList>
    </citation>
    <scope>NUCLEOTIDE SEQUENCE [LARGE SCALE GENOMIC DNA]</scope>
</reference>
<evidence type="ECO:0000256" key="1">
    <source>
        <dbReference type="SAM" id="Phobius"/>
    </source>
</evidence>
<comment type="caution">
    <text evidence="2">The sequence shown here is derived from an EMBL/GenBank/DDBJ whole genome shotgun (WGS) entry which is preliminary data.</text>
</comment>
<keyword evidence="1" id="KW-0812">Transmembrane</keyword>
<feature type="transmembrane region" description="Helical" evidence="1">
    <location>
        <begin position="26"/>
        <end position="45"/>
    </location>
</feature>
<gene>
    <name evidence="2" type="ORF">A2W52_03700</name>
</gene>
<evidence type="ECO:0000313" key="2">
    <source>
        <dbReference type="EMBL" id="OHA22526.1"/>
    </source>
</evidence>
<dbReference type="AlphaFoldDB" id="A0A1G2MF48"/>
<sequence>MAISACLLIWFVFENSAPGIHANQSFFILVIINIPSTFVLGFLPLKGNMQLAEVVILGAIQWFIIGALLGLLSGKIKNRKKVIQLNEP</sequence>
<proteinExistence type="predicted"/>